<dbReference type="Gene3D" id="1.10.510.10">
    <property type="entry name" value="Transferase(Phosphotransferase) domain 1"/>
    <property type="match status" value="1"/>
</dbReference>
<dbReference type="PROSITE" id="PS00108">
    <property type="entry name" value="PROTEIN_KINASE_ST"/>
    <property type="match status" value="1"/>
</dbReference>
<feature type="chain" id="PRO_5032586325" description="Protein kinase domain-containing protein" evidence="3">
    <location>
        <begin position="27"/>
        <end position="1223"/>
    </location>
</feature>
<feature type="compositionally biased region" description="Basic and acidic residues" evidence="1">
    <location>
        <begin position="448"/>
        <end position="462"/>
    </location>
</feature>
<dbReference type="InterPro" id="IPR008271">
    <property type="entry name" value="Ser/Thr_kinase_AS"/>
</dbReference>
<feature type="region of interest" description="Disordered" evidence="1">
    <location>
        <begin position="413"/>
        <end position="479"/>
    </location>
</feature>
<dbReference type="InterPro" id="IPR000719">
    <property type="entry name" value="Prot_kinase_dom"/>
</dbReference>
<feature type="compositionally biased region" description="Low complexity" evidence="1">
    <location>
        <begin position="336"/>
        <end position="376"/>
    </location>
</feature>
<dbReference type="Gene3D" id="3.30.200.20">
    <property type="entry name" value="Phosphorylase Kinase, domain 1"/>
    <property type="match status" value="1"/>
</dbReference>
<dbReference type="EMBL" id="JAEHOC010000085">
    <property type="protein sequence ID" value="KAG2423155.1"/>
    <property type="molecule type" value="Genomic_DNA"/>
</dbReference>
<feature type="compositionally biased region" description="Low complexity" evidence="1">
    <location>
        <begin position="865"/>
        <end position="885"/>
    </location>
</feature>
<feature type="compositionally biased region" description="Low complexity" evidence="1">
    <location>
        <begin position="464"/>
        <end position="479"/>
    </location>
</feature>
<accession>A0A835SMI8</accession>
<gene>
    <name evidence="5" type="ORF">HXX76_015540</name>
</gene>
<feature type="compositionally biased region" description="Polar residues" evidence="1">
    <location>
        <begin position="614"/>
        <end position="630"/>
    </location>
</feature>
<keyword evidence="3" id="KW-0732">Signal</keyword>
<organism evidence="5 6">
    <name type="scientific">Chlamydomonas incerta</name>
    <dbReference type="NCBI Taxonomy" id="51695"/>
    <lineage>
        <taxon>Eukaryota</taxon>
        <taxon>Viridiplantae</taxon>
        <taxon>Chlorophyta</taxon>
        <taxon>core chlorophytes</taxon>
        <taxon>Chlorophyceae</taxon>
        <taxon>CS clade</taxon>
        <taxon>Chlamydomonadales</taxon>
        <taxon>Chlamydomonadaceae</taxon>
        <taxon>Chlamydomonas</taxon>
    </lineage>
</organism>
<dbReference type="SUPFAM" id="SSF56112">
    <property type="entry name" value="Protein kinase-like (PK-like)"/>
    <property type="match status" value="1"/>
</dbReference>
<dbReference type="InterPro" id="IPR011009">
    <property type="entry name" value="Kinase-like_dom_sf"/>
</dbReference>
<comment type="caution">
    <text evidence="5">The sequence shown here is derived from an EMBL/GenBank/DDBJ whole genome shotgun (WGS) entry which is preliminary data.</text>
</comment>
<dbReference type="OrthoDB" id="310217at2759"/>
<feature type="compositionally biased region" description="Low complexity" evidence="1">
    <location>
        <begin position="650"/>
        <end position="660"/>
    </location>
</feature>
<name>A0A835SMI8_CHLIN</name>
<evidence type="ECO:0000256" key="1">
    <source>
        <dbReference type="SAM" id="MobiDB-lite"/>
    </source>
</evidence>
<feature type="region of interest" description="Disordered" evidence="1">
    <location>
        <begin position="327"/>
        <end position="376"/>
    </location>
</feature>
<dbReference type="Pfam" id="PF07714">
    <property type="entry name" value="PK_Tyr_Ser-Thr"/>
    <property type="match status" value="1"/>
</dbReference>
<reference evidence="5" key="1">
    <citation type="journal article" date="2020" name="bioRxiv">
        <title>Comparative genomics of Chlamydomonas.</title>
        <authorList>
            <person name="Craig R.J."/>
            <person name="Hasan A.R."/>
            <person name="Ness R.W."/>
            <person name="Keightley P.D."/>
        </authorList>
    </citation>
    <scope>NUCLEOTIDE SEQUENCE</scope>
    <source>
        <strain evidence="5">SAG 7.73</strain>
    </source>
</reference>
<protein>
    <recommendedName>
        <fullName evidence="4">Protein kinase domain-containing protein</fullName>
    </recommendedName>
</protein>
<evidence type="ECO:0000256" key="3">
    <source>
        <dbReference type="SAM" id="SignalP"/>
    </source>
</evidence>
<keyword evidence="2" id="KW-1133">Transmembrane helix</keyword>
<feature type="compositionally biased region" description="Low complexity" evidence="1">
    <location>
        <begin position="574"/>
        <end position="610"/>
    </location>
</feature>
<dbReference type="InterPro" id="IPR001245">
    <property type="entry name" value="Ser-Thr/Tyr_kinase_cat_dom"/>
</dbReference>
<dbReference type="InterPro" id="IPR051681">
    <property type="entry name" value="Ser/Thr_Kinases-Pseudokinases"/>
</dbReference>
<feature type="region of interest" description="Disordered" evidence="1">
    <location>
        <begin position="865"/>
        <end position="905"/>
    </location>
</feature>
<sequence>MSRTLVHVLVATCLLAGSVLVRKATAAENNDTTSISSLQHLDYINATSVWCSCGAELAASFASPEVTLIIIDVDWIVVTEQDYSPFLTPIVLKRNITVWGARENPAQYPILDFQYIKAKIALGRGVYLDFHRFVTERVREPANFQAPGVDLIADDYARNLSDPSALGVVRYLSGTTLHRTCFDNNASVTSIATLPRPRFIPGRQSGHIVDLPGPAPNCTASSAPFVPLAQRCLVGSSGVYDDTVLYALSLDATGGRAIPAGYAMVVKDFMWRCYTMMALDCVASRGLVGCFYAMYPLGSFVPAFNTSVDIRIPSTYASVSSAATSAPYASSPPPTAGQQPAPALNSSGGSTSGRESESSAPGGLQQSPQGGDGGSDTSVLAPVLAGVLGGLAVLGAVAAAAWFYMRRRRRRSAYLPGGGKGDPQAAAATDSRAMQTPSVMVTKASAAPKHDGTGLRKSDDNSRNSGSAPNSSNFNNNGAAAPSGLSGLSSADVAGAADALLLAATEQHQAPVWTERTPLQAGIPLHVRVTEFLLDTDSLPATLRSPVAAVAAQQPPQGLQQGFRLRGAASAADVAAEDAAAPPAADATAADETPDGGPTSSLSTTSRRGGCTAGESTASCSIGGNSTTDTFLLATTPAPTGRGSQRRRLLQSQSQQSQQSAADGAGVVTLLPTVIGVGGFGRVVEGLFRGERVAVKLINTGLLAAAAAITAPPPRKDAAAAEGAEVQTPRAVAQLEAAGVESAAAGAAAEAGAGAAGEAASAAATWAIRSAAETSLFNTSPAAAAAAGYGGAAAATSAPGAPATVIASSALACSGGQQQQQPLSPLAGTELSTNYDDGWLKQLMQPSGGLLKVLMLQSPPAAAAAASPAADPNATAAGAADANQQPHDEAANNKNDSNNNPGEGGLGGVVASALLSAGAGLAATCANHDNILASTAAAVQQPAAADPYGGDRQAAALSAALAQEVAVLARVRHPNIVRLLAANLTPPVICLVLERMETNLERVLYGGDGDGGGAGNSAGGGAAEGQPAGLPLSKAVGIAVQVANALACLHPTILHRDLKPANVLISGADTDTPLAKLADFGLSRLRDTVLVTQNPEVGTVPYMAPETFNLENYTNSAIHDRSDCYAFGVLLWELIVGRKPWKGCQLVQIAYQVTVLGRRLPLEPLQAAGAPHKLIKLIVACWDADPLRRPAAAEIVKELLLVQEQLQMERASEGAAAIRCRRR</sequence>
<feature type="transmembrane region" description="Helical" evidence="2">
    <location>
        <begin position="379"/>
        <end position="404"/>
    </location>
</feature>
<evidence type="ECO:0000256" key="2">
    <source>
        <dbReference type="SAM" id="Phobius"/>
    </source>
</evidence>
<feature type="domain" description="Protein kinase" evidence="4">
    <location>
        <begin position="895"/>
        <end position="1201"/>
    </location>
</feature>
<dbReference type="Proteomes" id="UP000650467">
    <property type="component" value="Unassembled WGS sequence"/>
</dbReference>
<evidence type="ECO:0000313" key="5">
    <source>
        <dbReference type="EMBL" id="KAG2423155.1"/>
    </source>
</evidence>
<keyword evidence="6" id="KW-1185">Reference proteome</keyword>
<dbReference type="SMART" id="SM00220">
    <property type="entry name" value="S_TKc"/>
    <property type="match status" value="1"/>
</dbReference>
<dbReference type="GO" id="GO:0004674">
    <property type="term" value="F:protein serine/threonine kinase activity"/>
    <property type="evidence" value="ECO:0007669"/>
    <property type="project" value="TreeGrafter"/>
</dbReference>
<dbReference type="AlphaFoldDB" id="A0A835SMI8"/>
<feature type="signal peptide" evidence="3">
    <location>
        <begin position="1"/>
        <end position="26"/>
    </location>
</feature>
<feature type="region of interest" description="Disordered" evidence="1">
    <location>
        <begin position="574"/>
        <end position="663"/>
    </location>
</feature>
<evidence type="ECO:0000313" key="6">
    <source>
        <dbReference type="Proteomes" id="UP000650467"/>
    </source>
</evidence>
<dbReference type="GO" id="GO:0005524">
    <property type="term" value="F:ATP binding"/>
    <property type="evidence" value="ECO:0007669"/>
    <property type="project" value="InterPro"/>
</dbReference>
<evidence type="ECO:0000259" key="4">
    <source>
        <dbReference type="PROSITE" id="PS50011"/>
    </source>
</evidence>
<dbReference type="PROSITE" id="PS50011">
    <property type="entry name" value="PROTEIN_KINASE_DOM"/>
    <property type="match status" value="1"/>
</dbReference>
<keyword evidence="2" id="KW-0472">Membrane</keyword>
<dbReference type="PANTHER" id="PTHR44329">
    <property type="entry name" value="SERINE/THREONINE-PROTEIN KINASE TNNI3K-RELATED"/>
    <property type="match status" value="1"/>
</dbReference>
<keyword evidence="2" id="KW-0812">Transmembrane</keyword>
<dbReference type="PANTHER" id="PTHR44329:SF214">
    <property type="entry name" value="PROTEIN KINASE DOMAIN-CONTAINING PROTEIN"/>
    <property type="match status" value="1"/>
</dbReference>
<proteinExistence type="predicted"/>